<reference evidence="4" key="1">
    <citation type="journal article" date="2019" name="Int. J. Syst. Evol. Microbiol.">
        <title>The Global Catalogue of Microorganisms (GCM) 10K type strain sequencing project: providing services to taxonomists for standard genome sequencing and annotation.</title>
        <authorList>
            <consortium name="The Broad Institute Genomics Platform"/>
            <consortium name="The Broad Institute Genome Sequencing Center for Infectious Disease"/>
            <person name="Wu L."/>
            <person name="Ma J."/>
        </authorList>
    </citation>
    <scope>NUCLEOTIDE SEQUENCE [LARGE SCALE GENOMIC DNA]</scope>
    <source>
        <strain evidence="4">CCUG 60523</strain>
    </source>
</reference>
<keyword evidence="3" id="KW-0808">Transferase</keyword>
<comment type="caution">
    <text evidence="3">The sequence shown here is derived from an EMBL/GenBank/DDBJ whole genome shotgun (WGS) entry which is preliminary data.</text>
</comment>
<keyword evidence="3" id="KW-0032">Aminotransferase</keyword>
<dbReference type="EMBL" id="JBHRZS010000007">
    <property type="protein sequence ID" value="MFC3880648.1"/>
    <property type="molecule type" value="Genomic_DNA"/>
</dbReference>
<keyword evidence="1" id="KW-0663">Pyridoxal phosphate</keyword>
<dbReference type="InterPro" id="IPR015422">
    <property type="entry name" value="PyrdxlP-dep_Trfase_small"/>
</dbReference>
<name>A0ABV8ARV4_9BACT</name>
<evidence type="ECO:0000313" key="4">
    <source>
        <dbReference type="Proteomes" id="UP001595805"/>
    </source>
</evidence>
<proteinExistence type="predicted"/>
<dbReference type="GO" id="GO:0008483">
    <property type="term" value="F:transaminase activity"/>
    <property type="evidence" value="ECO:0007669"/>
    <property type="project" value="UniProtKB-KW"/>
</dbReference>
<evidence type="ECO:0000313" key="3">
    <source>
        <dbReference type="EMBL" id="MFC3880648.1"/>
    </source>
</evidence>
<dbReference type="Gene3D" id="3.90.1150.10">
    <property type="entry name" value="Aspartate Aminotransferase, domain 1"/>
    <property type="match status" value="1"/>
</dbReference>
<dbReference type="RefSeq" id="WP_377906005.1">
    <property type="nucleotide sequence ID" value="NZ_JBHRZS010000007.1"/>
</dbReference>
<keyword evidence="4" id="KW-1185">Reference proteome</keyword>
<protein>
    <submittedName>
        <fullName evidence="3">Aminotransferase class V-fold PLP-dependent enzyme</fullName>
    </submittedName>
</protein>
<dbReference type="Pfam" id="PF00266">
    <property type="entry name" value="Aminotran_5"/>
    <property type="match status" value="1"/>
</dbReference>
<dbReference type="Gene3D" id="3.40.640.10">
    <property type="entry name" value="Type I PLP-dependent aspartate aminotransferase-like (Major domain)"/>
    <property type="match status" value="1"/>
</dbReference>
<dbReference type="InterPro" id="IPR015424">
    <property type="entry name" value="PyrdxlP-dep_Trfase"/>
</dbReference>
<dbReference type="InterPro" id="IPR000192">
    <property type="entry name" value="Aminotrans_V_dom"/>
</dbReference>
<dbReference type="InterPro" id="IPR015421">
    <property type="entry name" value="PyrdxlP-dep_Trfase_major"/>
</dbReference>
<dbReference type="Proteomes" id="UP001595805">
    <property type="component" value="Unassembled WGS sequence"/>
</dbReference>
<evidence type="ECO:0000256" key="1">
    <source>
        <dbReference type="ARBA" id="ARBA00022898"/>
    </source>
</evidence>
<feature type="domain" description="Aminotransferase class V" evidence="2">
    <location>
        <begin position="91"/>
        <end position="413"/>
    </location>
</feature>
<dbReference type="SUPFAM" id="SSF53383">
    <property type="entry name" value="PLP-dependent transferases"/>
    <property type="match status" value="1"/>
</dbReference>
<organism evidence="3 4">
    <name type="scientific">Algoriphagus namhaensis</name>
    <dbReference type="NCBI Taxonomy" id="915353"/>
    <lineage>
        <taxon>Bacteria</taxon>
        <taxon>Pseudomonadati</taxon>
        <taxon>Bacteroidota</taxon>
        <taxon>Cytophagia</taxon>
        <taxon>Cytophagales</taxon>
        <taxon>Cyclobacteriaceae</taxon>
        <taxon>Algoriphagus</taxon>
    </lineage>
</organism>
<evidence type="ECO:0000259" key="2">
    <source>
        <dbReference type="Pfam" id="PF00266"/>
    </source>
</evidence>
<dbReference type="PANTHER" id="PTHR43586">
    <property type="entry name" value="CYSTEINE DESULFURASE"/>
    <property type="match status" value="1"/>
</dbReference>
<gene>
    <name evidence="3" type="ORF">ACFOSV_10690</name>
</gene>
<accession>A0ABV8ARV4</accession>
<sequence>MSNRRQFIQKLSIGMIAPSLAPDFLTIERTKFKIDSALPPEDFWKELRKEFPLTQDRVYLNNGTFGPSPAVVVEALKDSIDQIYTSGEYGNFNAERQKLAAFVGVKTSELCLTHNTTEGINIMTWGLPLKAGDEVILTTHEHVGNGLPWLNRAKLDGIVIKTFEPRNTQSENFEAIKSLCGSKTKVIAVPHVTCTTGLVFPIKEISQWAKAKEIFTAIDGAHGAGIFDLDLKDLGCDFYAGCYHKWMLGPIGTGFLYVREELLDQLQAIHVGGYSDSGWDITTNPPIIQGYAPTAHRYDYGTQSRPQYVGAAAAADFHEAIGKERVEKRIRELNEYLYAGLKEMSLELSLLTPEEPESRVAMVSFKPKNKDYQVVAQSLVKSSFRIRQVPESGVNAIRVSTHIYNSKEEIDDFIKALESQLS</sequence>
<dbReference type="PANTHER" id="PTHR43586:SF8">
    <property type="entry name" value="CYSTEINE DESULFURASE 1, CHLOROPLASTIC"/>
    <property type="match status" value="1"/>
</dbReference>